<reference evidence="5 6" key="1">
    <citation type="submission" date="2017-09" db="EMBL/GenBank/DDBJ databases">
        <authorList>
            <person name="Ehlers B."/>
            <person name="Leendertz F.H."/>
        </authorList>
    </citation>
    <scope>NUCLEOTIDE SEQUENCE [LARGE SCALE GENOMIC DNA]</scope>
    <source>
        <strain evidence="5 6">DSM 18289</strain>
    </source>
</reference>
<dbReference type="EMBL" id="OBEL01000008">
    <property type="protein sequence ID" value="SNZ21420.1"/>
    <property type="molecule type" value="Genomic_DNA"/>
</dbReference>
<gene>
    <name evidence="5" type="ORF">SAMN06265368_4540</name>
</gene>
<dbReference type="CDD" id="cd01392">
    <property type="entry name" value="HTH_LacI"/>
    <property type="match status" value="1"/>
</dbReference>
<dbReference type="Proteomes" id="UP000219439">
    <property type="component" value="Unassembled WGS sequence"/>
</dbReference>
<accession>A0A285PI57</accession>
<dbReference type="PANTHER" id="PTHR30146">
    <property type="entry name" value="LACI-RELATED TRANSCRIPTIONAL REPRESSOR"/>
    <property type="match status" value="1"/>
</dbReference>
<keyword evidence="2" id="KW-0238">DNA-binding</keyword>
<evidence type="ECO:0000313" key="5">
    <source>
        <dbReference type="EMBL" id="SNZ21420.1"/>
    </source>
</evidence>
<dbReference type="InterPro" id="IPR028082">
    <property type="entry name" value="Peripla_BP_I"/>
</dbReference>
<dbReference type="InterPro" id="IPR010982">
    <property type="entry name" value="Lambda_DNA-bd_dom_sf"/>
</dbReference>
<dbReference type="OrthoDB" id="7170131at2"/>
<keyword evidence="1" id="KW-0805">Transcription regulation</keyword>
<dbReference type="Pfam" id="PF00356">
    <property type="entry name" value="LacI"/>
    <property type="match status" value="1"/>
</dbReference>
<dbReference type="SUPFAM" id="SSF53822">
    <property type="entry name" value="Periplasmic binding protein-like I"/>
    <property type="match status" value="1"/>
</dbReference>
<name>A0A285PI57_9HYPH</name>
<dbReference type="GO" id="GO:0000976">
    <property type="term" value="F:transcription cis-regulatory region binding"/>
    <property type="evidence" value="ECO:0007669"/>
    <property type="project" value="TreeGrafter"/>
</dbReference>
<organism evidence="5 6">
    <name type="scientific">Cohaesibacter gelatinilyticus</name>
    <dbReference type="NCBI Taxonomy" id="372072"/>
    <lineage>
        <taxon>Bacteria</taxon>
        <taxon>Pseudomonadati</taxon>
        <taxon>Pseudomonadota</taxon>
        <taxon>Alphaproteobacteria</taxon>
        <taxon>Hyphomicrobiales</taxon>
        <taxon>Cohaesibacteraceae</taxon>
    </lineage>
</organism>
<feature type="domain" description="HTH lacI-type" evidence="4">
    <location>
        <begin position="5"/>
        <end position="59"/>
    </location>
</feature>
<keyword evidence="6" id="KW-1185">Reference proteome</keyword>
<dbReference type="PANTHER" id="PTHR30146:SF33">
    <property type="entry name" value="TRANSCRIPTIONAL REGULATOR"/>
    <property type="match status" value="1"/>
</dbReference>
<dbReference type="InterPro" id="IPR000843">
    <property type="entry name" value="HTH_LacI"/>
</dbReference>
<dbReference type="AlphaFoldDB" id="A0A285PI57"/>
<dbReference type="PROSITE" id="PS50932">
    <property type="entry name" value="HTH_LACI_2"/>
    <property type="match status" value="1"/>
</dbReference>
<evidence type="ECO:0000259" key="4">
    <source>
        <dbReference type="PROSITE" id="PS50932"/>
    </source>
</evidence>
<dbReference type="RefSeq" id="WP_097155799.1">
    <property type="nucleotide sequence ID" value="NZ_OBEL01000008.1"/>
</dbReference>
<proteinExistence type="predicted"/>
<evidence type="ECO:0000313" key="6">
    <source>
        <dbReference type="Proteomes" id="UP000219439"/>
    </source>
</evidence>
<keyword evidence="3" id="KW-0804">Transcription</keyword>
<dbReference type="SUPFAM" id="SSF47413">
    <property type="entry name" value="lambda repressor-like DNA-binding domains"/>
    <property type="match status" value="1"/>
</dbReference>
<evidence type="ECO:0000256" key="2">
    <source>
        <dbReference type="ARBA" id="ARBA00023125"/>
    </source>
</evidence>
<sequence>MGQKPTLKNVAQLAGVSEMTASRVLRGVGDVSDRTKEKVKTAARELGYVPNRIAGGLASRSVNLVAVIVPSIRNYVFPEVLTGISDALAESELQPVFGVSNYDLEQEERVINDMLSWQPQGIILAGLHHTEAAQKMLEAANIPIIEIMDCDGDPIDMCIGISHRQAGQDMARLIMERGYRKIGFVGTQMPLDFRAQKRLEGFKSELAQNDMQLSDEIYYDARSSIAKGRDMTVTLMERSPDLDCLYYSSDLLAVGGLMHCMTSGLSIPDDIALAGFNGLDMLDGLPTRLATTHVPRYEIGLRAAKAILARKENPDMPLKDKMQLLDISTEMADTL</sequence>
<protein>
    <submittedName>
        <fullName evidence="5">Transcriptional regulator, LacI family</fullName>
    </submittedName>
</protein>
<dbReference type="Gene3D" id="3.40.50.2300">
    <property type="match status" value="2"/>
</dbReference>
<dbReference type="CDD" id="cd01575">
    <property type="entry name" value="PBP1_GntR"/>
    <property type="match status" value="1"/>
</dbReference>
<dbReference type="Pfam" id="PF00532">
    <property type="entry name" value="Peripla_BP_1"/>
    <property type="match status" value="1"/>
</dbReference>
<evidence type="ECO:0000256" key="1">
    <source>
        <dbReference type="ARBA" id="ARBA00023015"/>
    </source>
</evidence>
<evidence type="ECO:0000256" key="3">
    <source>
        <dbReference type="ARBA" id="ARBA00023163"/>
    </source>
</evidence>
<dbReference type="Gene3D" id="1.10.260.40">
    <property type="entry name" value="lambda repressor-like DNA-binding domains"/>
    <property type="match status" value="1"/>
</dbReference>
<dbReference type="GO" id="GO:0003700">
    <property type="term" value="F:DNA-binding transcription factor activity"/>
    <property type="evidence" value="ECO:0007669"/>
    <property type="project" value="TreeGrafter"/>
</dbReference>
<dbReference type="SMART" id="SM00354">
    <property type="entry name" value="HTH_LACI"/>
    <property type="match status" value="1"/>
</dbReference>
<dbReference type="InterPro" id="IPR001761">
    <property type="entry name" value="Peripla_BP/Lac1_sug-bd_dom"/>
</dbReference>